<dbReference type="AlphaFoldDB" id="A0A433Q8I3"/>
<name>A0A433Q8I3_9FUNG</name>
<proteinExistence type="predicted"/>
<gene>
    <name evidence="1" type="ORF">BC938DRAFT_471282</name>
</gene>
<keyword evidence="2" id="KW-1185">Reference proteome</keyword>
<evidence type="ECO:0000313" key="2">
    <source>
        <dbReference type="Proteomes" id="UP000274822"/>
    </source>
</evidence>
<dbReference type="EMBL" id="RBNJ01011308">
    <property type="protein sequence ID" value="RUS26061.1"/>
    <property type="molecule type" value="Genomic_DNA"/>
</dbReference>
<accession>A0A433Q8I3</accession>
<organism evidence="1 2">
    <name type="scientific">Jimgerdemannia flammicorona</name>
    <dbReference type="NCBI Taxonomy" id="994334"/>
    <lineage>
        <taxon>Eukaryota</taxon>
        <taxon>Fungi</taxon>
        <taxon>Fungi incertae sedis</taxon>
        <taxon>Mucoromycota</taxon>
        <taxon>Mucoromycotina</taxon>
        <taxon>Endogonomycetes</taxon>
        <taxon>Endogonales</taxon>
        <taxon>Endogonaceae</taxon>
        <taxon>Jimgerdemannia</taxon>
    </lineage>
</organism>
<comment type="caution">
    <text evidence="1">The sequence shown here is derived from an EMBL/GenBank/DDBJ whole genome shotgun (WGS) entry which is preliminary data.</text>
</comment>
<evidence type="ECO:0000313" key="1">
    <source>
        <dbReference type="EMBL" id="RUS26061.1"/>
    </source>
</evidence>
<sequence length="84" mass="9242">MSKRTECALLLSSEIPGDLSTASSTHTRTCPISIRAHPAKGMDDWKSMDSTNHAIHILKVIAYTNLPIKTMHVCLPFTDIFAVC</sequence>
<dbReference type="Proteomes" id="UP000274822">
    <property type="component" value="Unassembled WGS sequence"/>
</dbReference>
<protein>
    <submittedName>
        <fullName evidence="1">Uncharacterized protein</fullName>
    </submittedName>
</protein>
<reference evidence="1 2" key="1">
    <citation type="journal article" date="2018" name="New Phytol.">
        <title>Phylogenomics of Endogonaceae and evolution of mycorrhizas within Mucoromycota.</title>
        <authorList>
            <person name="Chang Y."/>
            <person name="Desiro A."/>
            <person name="Na H."/>
            <person name="Sandor L."/>
            <person name="Lipzen A."/>
            <person name="Clum A."/>
            <person name="Barry K."/>
            <person name="Grigoriev I.V."/>
            <person name="Martin F.M."/>
            <person name="Stajich J.E."/>
            <person name="Smith M.E."/>
            <person name="Bonito G."/>
            <person name="Spatafora J.W."/>
        </authorList>
    </citation>
    <scope>NUCLEOTIDE SEQUENCE [LARGE SCALE GENOMIC DNA]</scope>
    <source>
        <strain evidence="1 2">AD002</strain>
    </source>
</reference>